<feature type="transmembrane region" description="Helical" evidence="2">
    <location>
        <begin position="484"/>
        <end position="500"/>
    </location>
</feature>
<dbReference type="VEuPathDB" id="FungiDB:JI435_103930"/>
<dbReference type="InterPro" id="IPR037185">
    <property type="entry name" value="EmrE-like"/>
</dbReference>
<dbReference type="GeneID" id="5977572"/>
<dbReference type="EMBL" id="CH445341">
    <property type="protein sequence ID" value="EAT81787.2"/>
    <property type="molecule type" value="Genomic_DNA"/>
</dbReference>
<evidence type="ECO:0000313" key="4">
    <source>
        <dbReference type="Proteomes" id="UP000001055"/>
    </source>
</evidence>
<feature type="compositionally biased region" description="Basic and acidic residues" evidence="1">
    <location>
        <begin position="198"/>
        <end position="209"/>
    </location>
</feature>
<name>Q0UCX1_PHANO</name>
<feature type="transmembrane region" description="Helical" evidence="2">
    <location>
        <begin position="436"/>
        <end position="454"/>
    </location>
</feature>
<feature type="transmembrane region" description="Helical" evidence="2">
    <location>
        <begin position="412"/>
        <end position="429"/>
    </location>
</feature>
<feature type="transmembrane region" description="Helical" evidence="2">
    <location>
        <begin position="314"/>
        <end position="333"/>
    </location>
</feature>
<feature type="region of interest" description="Disordered" evidence="1">
    <location>
        <begin position="94"/>
        <end position="132"/>
    </location>
</feature>
<dbReference type="PANTHER" id="PTHR19346:SF4">
    <property type="entry name" value="SUGAR PHOSPHATE TRANSPORTER DOMAIN-CONTAINING PROTEIN"/>
    <property type="match status" value="1"/>
</dbReference>
<dbReference type="RefSeq" id="XP_001800664.1">
    <property type="nucleotide sequence ID" value="XM_001800612.1"/>
</dbReference>
<feature type="compositionally biased region" description="Low complexity" evidence="1">
    <location>
        <begin position="173"/>
        <end position="187"/>
    </location>
</feature>
<protein>
    <submittedName>
        <fullName evidence="3">Uncharacterized protein</fullName>
    </submittedName>
</protein>
<feature type="transmembrane region" description="Helical" evidence="2">
    <location>
        <begin position="620"/>
        <end position="639"/>
    </location>
</feature>
<feature type="compositionally biased region" description="Basic and acidic residues" evidence="1">
    <location>
        <begin position="260"/>
        <end position="270"/>
    </location>
</feature>
<dbReference type="SUPFAM" id="SSF103481">
    <property type="entry name" value="Multidrug resistance efflux transporter EmrE"/>
    <property type="match status" value="1"/>
</dbReference>
<feature type="compositionally biased region" description="Basic and acidic residues" evidence="1">
    <location>
        <begin position="226"/>
        <end position="236"/>
    </location>
</feature>
<organism evidence="3 4">
    <name type="scientific">Phaeosphaeria nodorum (strain SN15 / ATCC MYA-4574 / FGSC 10173)</name>
    <name type="common">Glume blotch fungus</name>
    <name type="synonym">Parastagonospora nodorum</name>
    <dbReference type="NCBI Taxonomy" id="321614"/>
    <lineage>
        <taxon>Eukaryota</taxon>
        <taxon>Fungi</taxon>
        <taxon>Dikarya</taxon>
        <taxon>Ascomycota</taxon>
        <taxon>Pezizomycotina</taxon>
        <taxon>Dothideomycetes</taxon>
        <taxon>Pleosporomycetidae</taxon>
        <taxon>Pleosporales</taxon>
        <taxon>Pleosporineae</taxon>
        <taxon>Phaeosphaeriaceae</taxon>
        <taxon>Parastagonospora</taxon>
    </lineage>
</organism>
<evidence type="ECO:0000313" key="3">
    <source>
        <dbReference type="EMBL" id="EAT81787.2"/>
    </source>
</evidence>
<dbReference type="Proteomes" id="UP000001055">
    <property type="component" value="Unassembled WGS sequence"/>
</dbReference>
<accession>Q0UCX1</accession>
<gene>
    <name evidence="3" type="ORF">SNOG_10393</name>
</gene>
<dbReference type="PANTHER" id="PTHR19346">
    <property type="entry name" value="SUGAR PHOSPHATE TRANSPORTER DOMAIN-CONTAINING PROTEIN"/>
    <property type="match status" value="1"/>
</dbReference>
<dbReference type="HOGENOM" id="CLU_025401_0_0_1"/>
<sequence>MLKITKGAASHLYMCMVQSCEGRCPTPERHGRQLDSWERHKRELIVETCTGHAGGRSCSEGSFPQDDDGADFAGACVERTRGGGWRISEVFAPPLEDPESESHSRGAVGTAGAAVATTPKTDIRSQQSAVSSQQSAASIARFVPAQPPYMPESIPLRSKKPKPTLRPDDQDSGRSSSPVVVSGISSRQLSRTSSPFADHPRKTVPKDPDSDFDDWDEHDASMPSDLRPELGGDHRAPLLGAHGKDEDEGIDEGMSRSTHHFHERDPQSQAKFETRRKYTYAAITLALSLVSFTVQTETAVYIQHQLKWEKPYCMLYMTHGSWIVLYPVMLFFLRLQSWSTPLPVFWRRHTQLLRQIALTVEHQTLHPTPRQQQNSPVPYMVKMTTFITCALTLAGGSWYVAVNQTTASDLTAIYNCSAFFAYAFSIPILHEKVRTSKVVAVAIAIAGVFIVAYGDTSPAKHGSKSGGGAGGDKAPPSHEAENRAFGNLVIGVGSVLYGFYEVLYKRLACPPEGASPGKGVIFANMFGSLIGLFTLSVLWIPLPILHYTGWEEFALPRGEQASMMAISVLANATFSGSFLVLISLTSPVLSSVAALLTIFIVAIVDQLLPPPLNSPLTPAAIVGGILIIGAFILLSWATYKEMDEERRHKLEESPSEIED</sequence>
<dbReference type="eggNOG" id="KOG2765">
    <property type="taxonomic scope" value="Eukaryota"/>
</dbReference>
<dbReference type="InParanoid" id="Q0UCX1"/>
<dbReference type="PROSITE" id="PS51257">
    <property type="entry name" value="PROKAR_LIPOPROTEIN"/>
    <property type="match status" value="1"/>
</dbReference>
<dbReference type="InterPro" id="IPR026505">
    <property type="entry name" value="Solute_c_fam_35_mem_F3/F4"/>
</dbReference>
<feature type="region of interest" description="Disordered" evidence="1">
    <location>
        <begin position="144"/>
        <end position="270"/>
    </location>
</feature>
<dbReference type="AlphaFoldDB" id="Q0UCX1"/>
<feature type="compositionally biased region" description="Low complexity" evidence="1">
    <location>
        <begin position="106"/>
        <end position="118"/>
    </location>
</feature>
<feature type="transmembrane region" description="Helical" evidence="2">
    <location>
        <begin position="278"/>
        <end position="302"/>
    </location>
</feature>
<proteinExistence type="predicted"/>
<evidence type="ECO:0000256" key="1">
    <source>
        <dbReference type="SAM" id="MobiDB-lite"/>
    </source>
</evidence>
<feature type="transmembrane region" description="Helical" evidence="2">
    <location>
        <begin position="562"/>
        <end position="581"/>
    </location>
</feature>
<feature type="transmembrane region" description="Helical" evidence="2">
    <location>
        <begin position="521"/>
        <end position="542"/>
    </location>
</feature>
<feature type="transmembrane region" description="Helical" evidence="2">
    <location>
        <begin position="588"/>
        <end position="608"/>
    </location>
</feature>
<keyword evidence="2" id="KW-1133">Transmembrane helix</keyword>
<dbReference type="KEGG" id="pno:SNOG_10393"/>
<keyword evidence="2" id="KW-0472">Membrane</keyword>
<keyword evidence="2" id="KW-0812">Transmembrane</keyword>
<reference evidence="4" key="1">
    <citation type="journal article" date="2007" name="Plant Cell">
        <title>Dothideomycete-plant interactions illuminated by genome sequencing and EST analysis of the wheat pathogen Stagonospora nodorum.</title>
        <authorList>
            <person name="Hane J.K."/>
            <person name="Lowe R.G."/>
            <person name="Solomon P.S."/>
            <person name="Tan K.C."/>
            <person name="Schoch C.L."/>
            <person name="Spatafora J.W."/>
            <person name="Crous P.W."/>
            <person name="Kodira C."/>
            <person name="Birren B.W."/>
            <person name="Galagan J.E."/>
            <person name="Torriani S.F."/>
            <person name="McDonald B.A."/>
            <person name="Oliver R.P."/>
        </authorList>
    </citation>
    <scope>NUCLEOTIDE SEQUENCE [LARGE SCALE GENOMIC DNA]</scope>
    <source>
        <strain evidence="4">SN15 / ATCC MYA-4574 / FGSC 10173</strain>
    </source>
</reference>
<feature type="transmembrane region" description="Helical" evidence="2">
    <location>
        <begin position="379"/>
        <end position="400"/>
    </location>
</feature>
<evidence type="ECO:0000256" key="2">
    <source>
        <dbReference type="SAM" id="Phobius"/>
    </source>
</evidence>